<dbReference type="SMART" id="SM00331">
    <property type="entry name" value="PP2C_SIG"/>
    <property type="match status" value="1"/>
</dbReference>
<dbReference type="Proteomes" id="UP001144352">
    <property type="component" value="Unassembled WGS sequence"/>
</dbReference>
<comment type="caution">
    <text evidence="2">The sequence shown here is derived from an EMBL/GenBank/DDBJ whole genome shotgun (WGS) entry which is preliminary data.</text>
</comment>
<feature type="domain" description="PPM-type phosphatase" evidence="1">
    <location>
        <begin position="6"/>
        <end position="229"/>
    </location>
</feature>
<evidence type="ECO:0000259" key="1">
    <source>
        <dbReference type="SMART" id="SM00331"/>
    </source>
</evidence>
<dbReference type="Pfam" id="PF07228">
    <property type="entry name" value="SpoIIE"/>
    <property type="match status" value="1"/>
</dbReference>
<dbReference type="InterPro" id="IPR001932">
    <property type="entry name" value="PPM-type_phosphatase-like_dom"/>
</dbReference>
<dbReference type="InterPro" id="IPR039248">
    <property type="entry name" value="Ptase_RsbX"/>
</dbReference>
<gene>
    <name evidence="2" type="ORF">GHYDROH2_26270</name>
</gene>
<dbReference type="Gene3D" id="3.60.40.10">
    <property type="entry name" value="PPM-type phosphatase domain"/>
    <property type="match status" value="1"/>
</dbReference>
<proteinExistence type="predicted"/>
<dbReference type="AlphaFoldDB" id="A0A9W6G247"/>
<dbReference type="RefSeq" id="WP_214185255.1">
    <property type="nucleotide sequence ID" value="NZ_BSDS01000002.1"/>
</dbReference>
<protein>
    <submittedName>
        <fullName evidence="2">Serine/threonine phosphatase</fullName>
    </submittedName>
</protein>
<sequence length="391" mass="43436">MTDDLVIEIECRQRRMHGETLCGDTFRSQKIAGRGGVISVLSDGLGKGVKASILSTMTAAMALRLTAGNCELTRTAETMMDALPTCKLRTIGYATFTIVDTRDEAGIRIIEMDNPPFILIRNGEAVEMEHTSVASRRRQDRVMRISTLQPRPGDRLVTVTDGITQAGLGTEPLKLGWQRDGCLRFAADQVRRDPDISSGSLAQQIMNEALRQEPDRRARDDMSAAVFSFRIPRRLLVLSGPPFARDRDGEIAHLLDSFDGHTAICGGTTAEIVARELGRDITTNLDTCTMEVPPTSRMKGVDLVTEGILTLTRVAQLLEQKFLPGRGDAASRLFDLLKESDHIDFVVGTRINEAHQDPSHPPELEIRRSIVKRIAKVLEERHLKDVRIRYI</sequence>
<dbReference type="EMBL" id="BSDS01000002">
    <property type="protein sequence ID" value="GLI39126.1"/>
    <property type="molecule type" value="Genomic_DNA"/>
</dbReference>
<evidence type="ECO:0000313" key="3">
    <source>
        <dbReference type="Proteomes" id="UP001144352"/>
    </source>
</evidence>
<evidence type="ECO:0000313" key="2">
    <source>
        <dbReference type="EMBL" id="GLI39126.1"/>
    </source>
</evidence>
<dbReference type="InterPro" id="IPR036457">
    <property type="entry name" value="PPM-type-like_dom_sf"/>
</dbReference>
<dbReference type="PANTHER" id="PTHR35801">
    <property type="entry name" value="PHOSPHOSERINE PHOSPHATASE RSBX"/>
    <property type="match status" value="1"/>
</dbReference>
<dbReference type="PANTHER" id="PTHR35801:SF1">
    <property type="entry name" value="PHOSPHOSERINE PHOSPHATASE RSBX"/>
    <property type="match status" value="1"/>
</dbReference>
<keyword evidence="3" id="KW-1185">Reference proteome</keyword>
<organism evidence="2 3">
    <name type="scientific">Geobacter hydrogenophilus</name>
    <dbReference type="NCBI Taxonomy" id="40983"/>
    <lineage>
        <taxon>Bacteria</taxon>
        <taxon>Pseudomonadati</taxon>
        <taxon>Thermodesulfobacteriota</taxon>
        <taxon>Desulfuromonadia</taxon>
        <taxon>Geobacterales</taxon>
        <taxon>Geobacteraceae</taxon>
        <taxon>Geobacter</taxon>
    </lineage>
</organism>
<accession>A0A9W6G247</accession>
<dbReference type="SUPFAM" id="SSF81606">
    <property type="entry name" value="PP2C-like"/>
    <property type="match status" value="1"/>
</dbReference>
<name>A0A9W6G247_9BACT</name>
<reference evidence="2" key="1">
    <citation type="submission" date="2022-12" db="EMBL/GenBank/DDBJ databases">
        <title>Reference genome sequencing for broad-spectrum identification of bacterial and archaeal isolates by mass spectrometry.</title>
        <authorList>
            <person name="Sekiguchi Y."/>
            <person name="Tourlousse D.M."/>
        </authorList>
    </citation>
    <scope>NUCLEOTIDE SEQUENCE</scope>
    <source>
        <strain evidence="2">H2</strain>
    </source>
</reference>